<comment type="caution">
    <text evidence="1">The sequence shown here is derived from an EMBL/GenBank/DDBJ whole genome shotgun (WGS) entry which is preliminary data.</text>
</comment>
<reference evidence="1" key="1">
    <citation type="journal article" date="2020" name="mSystems">
        <title>Genome- and Community-Level Interaction Insights into Carbon Utilization and Element Cycling Functions of Hydrothermarchaeota in Hydrothermal Sediment.</title>
        <authorList>
            <person name="Zhou Z."/>
            <person name="Liu Y."/>
            <person name="Xu W."/>
            <person name="Pan J."/>
            <person name="Luo Z.H."/>
            <person name="Li M."/>
        </authorList>
    </citation>
    <scope>NUCLEOTIDE SEQUENCE [LARGE SCALE GENOMIC DNA]</scope>
    <source>
        <strain evidence="1">SpSt-642</strain>
    </source>
</reference>
<accession>A0A7C4H624</accession>
<dbReference type="EMBL" id="DTBJ01000033">
    <property type="protein sequence ID" value="HGM58799.1"/>
    <property type="molecule type" value="Genomic_DNA"/>
</dbReference>
<sequence>MVNGSMYKYIDKSFNGDVVYTYVFPSKQINGLVFERETIPLDFPVIKEHVELDLAYLELSVLSTNTNVNWRVKVNGINITREFKPIVYSKIGNYLFTKHLFDITSVLKTPESMKRSRVNVTFKREGGQPIIIEQISIIALVKTIEAFSTVKYYTGCLTLEPGDETSLDIGFKQKDSLLRLTCFIPNKLAELLVNIDDKKTYRINNAHGMIDETIQASDLFEINNIKLKYVESSEKYLPREICLSNLIVLSSTYSKPDLFIEELDVPSRAKSSFKARIKIVNKGSSKPDKILLVVFNKGEIISSKSIQPVEPGGEIVEELVINQPPGQHNLVFRIIWRKLARMWFTEEKKNVIID</sequence>
<proteinExistence type="predicted"/>
<protein>
    <submittedName>
        <fullName evidence="1">Uncharacterized protein</fullName>
    </submittedName>
</protein>
<dbReference type="AlphaFoldDB" id="A0A7C4H624"/>
<evidence type="ECO:0000313" key="1">
    <source>
        <dbReference type="EMBL" id="HGM58799.1"/>
    </source>
</evidence>
<name>A0A7C4H624_STAMA</name>
<organism evidence="1">
    <name type="scientific">Staphylothermus marinus</name>
    <dbReference type="NCBI Taxonomy" id="2280"/>
    <lineage>
        <taxon>Archaea</taxon>
        <taxon>Thermoproteota</taxon>
        <taxon>Thermoprotei</taxon>
        <taxon>Desulfurococcales</taxon>
        <taxon>Desulfurococcaceae</taxon>
        <taxon>Staphylothermus</taxon>
    </lineage>
</organism>
<gene>
    <name evidence="1" type="ORF">ENU14_04365</name>
</gene>